<evidence type="ECO:0000259" key="2">
    <source>
        <dbReference type="PROSITE" id="PS50113"/>
    </source>
</evidence>
<feature type="transmembrane region" description="Helical" evidence="1">
    <location>
        <begin position="139"/>
        <end position="156"/>
    </location>
</feature>
<dbReference type="PROSITE" id="PS50887">
    <property type="entry name" value="GGDEF"/>
    <property type="match status" value="1"/>
</dbReference>
<dbReference type="InterPro" id="IPR000014">
    <property type="entry name" value="PAS"/>
</dbReference>
<keyword evidence="1" id="KW-1133">Transmembrane helix</keyword>
<dbReference type="InterPro" id="IPR013656">
    <property type="entry name" value="PAS_4"/>
</dbReference>
<dbReference type="SMART" id="SM00267">
    <property type="entry name" value="GGDEF"/>
    <property type="match status" value="1"/>
</dbReference>
<dbReference type="InterPro" id="IPR000160">
    <property type="entry name" value="GGDEF_dom"/>
</dbReference>
<dbReference type="InterPro" id="IPR000700">
    <property type="entry name" value="PAS-assoc_C"/>
</dbReference>
<dbReference type="PANTHER" id="PTHR44757:SF2">
    <property type="entry name" value="BIOFILM ARCHITECTURE MAINTENANCE PROTEIN MBAA"/>
    <property type="match status" value="1"/>
</dbReference>
<dbReference type="InterPro" id="IPR029787">
    <property type="entry name" value="Nucleotide_cyclase"/>
</dbReference>
<feature type="transmembrane region" description="Helical" evidence="1">
    <location>
        <begin position="111"/>
        <end position="133"/>
    </location>
</feature>
<evidence type="ECO:0000259" key="4">
    <source>
        <dbReference type="PROSITE" id="PS50887"/>
    </source>
</evidence>
<comment type="caution">
    <text evidence="5">The sequence shown here is derived from an EMBL/GenBank/DDBJ whole genome shotgun (WGS) entry which is preliminary data.</text>
</comment>
<dbReference type="SUPFAM" id="SSF55785">
    <property type="entry name" value="PYP-like sensor domain (PAS domain)"/>
    <property type="match status" value="1"/>
</dbReference>
<dbReference type="PANTHER" id="PTHR44757">
    <property type="entry name" value="DIGUANYLATE CYCLASE DGCP"/>
    <property type="match status" value="1"/>
</dbReference>
<evidence type="ECO:0000313" key="6">
    <source>
        <dbReference type="Proteomes" id="UP000216991"/>
    </source>
</evidence>
<feature type="domain" description="PAC" evidence="2">
    <location>
        <begin position="299"/>
        <end position="353"/>
    </location>
</feature>
<dbReference type="PROSITE" id="PS50113">
    <property type="entry name" value="PAC"/>
    <property type="match status" value="1"/>
</dbReference>
<dbReference type="InterPro" id="IPR052155">
    <property type="entry name" value="Biofilm_reg_signaling"/>
</dbReference>
<dbReference type="Gene3D" id="3.30.450.20">
    <property type="entry name" value="PAS domain"/>
    <property type="match status" value="1"/>
</dbReference>
<feature type="domain" description="EAL" evidence="3">
    <location>
        <begin position="529"/>
        <end position="780"/>
    </location>
</feature>
<dbReference type="SMART" id="SM00052">
    <property type="entry name" value="EAL"/>
    <property type="match status" value="1"/>
</dbReference>
<evidence type="ECO:0008006" key="7">
    <source>
        <dbReference type="Google" id="ProtNLM"/>
    </source>
</evidence>
<protein>
    <recommendedName>
        <fullName evidence="7">Diguanylate cyclase</fullName>
    </recommendedName>
</protein>
<dbReference type="OrthoDB" id="9814202at2"/>
<name>A0A255YR24_9SPHN</name>
<accession>A0A255YR24</accession>
<keyword evidence="1" id="KW-0812">Transmembrane</keyword>
<organism evidence="5 6">
    <name type="scientific">Sandarakinorhabdus cyanobacteriorum</name>
    <dbReference type="NCBI Taxonomy" id="1981098"/>
    <lineage>
        <taxon>Bacteria</taxon>
        <taxon>Pseudomonadati</taxon>
        <taxon>Pseudomonadota</taxon>
        <taxon>Alphaproteobacteria</taxon>
        <taxon>Sphingomonadales</taxon>
        <taxon>Sphingosinicellaceae</taxon>
        <taxon>Sandarakinorhabdus</taxon>
    </lineage>
</organism>
<dbReference type="InterPro" id="IPR035919">
    <property type="entry name" value="EAL_sf"/>
</dbReference>
<dbReference type="CDD" id="cd01948">
    <property type="entry name" value="EAL"/>
    <property type="match status" value="1"/>
</dbReference>
<proteinExistence type="predicted"/>
<dbReference type="InterPro" id="IPR043128">
    <property type="entry name" value="Rev_trsase/Diguanyl_cyclase"/>
</dbReference>
<dbReference type="CDD" id="cd01949">
    <property type="entry name" value="GGDEF"/>
    <property type="match status" value="1"/>
</dbReference>
<dbReference type="InterPro" id="IPR035965">
    <property type="entry name" value="PAS-like_dom_sf"/>
</dbReference>
<reference evidence="5 6" key="1">
    <citation type="submission" date="2017-07" db="EMBL/GenBank/DDBJ databases">
        <title>Sandarakinorhabdus cyanobacteriorum sp. nov., a novel bacterium isolated from cyanobacterial aggregates in a eutrophic lake.</title>
        <authorList>
            <person name="Cai H."/>
        </authorList>
    </citation>
    <scope>NUCLEOTIDE SEQUENCE [LARGE SCALE GENOMIC DNA]</scope>
    <source>
        <strain evidence="5 6">TH057</strain>
    </source>
</reference>
<feature type="transmembrane region" description="Helical" evidence="1">
    <location>
        <begin position="70"/>
        <end position="90"/>
    </location>
</feature>
<evidence type="ECO:0000313" key="5">
    <source>
        <dbReference type="EMBL" id="OYQ31075.1"/>
    </source>
</evidence>
<feature type="transmembrane region" description="Helical" evidence="1">
    <location>
        <begin position="40"/>
        <end position="64"/>
    </location>
</feature>
<dbReference type="Pfam" id="PF00563">
    <property type="entry name" value="EAL"/>
    <property type="match status" value="1"/>
</dbReference>
<evidence type="ECO:0000256" key="1">
    <source>
        <dbReference type="SAM" id="Phobius"/>
    </source>
</evidence>
<dbReference type="Pfam" id="PF08448">
    <property type="entry name" value="PAS_4"/>
    <property type="match status" value="1"/>
</dbReference>
<keyword evidence="6" id="KW-1185">Reference proteome</keyword>
<dbReference type="InterPro" id="IPR001633">
    <property type="entry name" value="EAL_dom"/>
</dbReference>
<sequence length="782" mass="83718">MTAMLKPPVQVARNLGWRQVLGAGQSGDGFWAHVRGQQLLLLNAAIPFNIGLLVINMAVLLALFGPAVPFAQLAPCLAGFAGLSLMWTVRAIRRGRAGVPGTASHGRFWRVTAEISSLGLCWAGLLFALLPVLPADRQAVLMIFSLIFMGAISNAAATMPVAVLAVVAAIASAMWAALPAGAPLEHPMVALGLASFALIKLRAALATTYQTMARLKSDADLKDQGEVVRLLLNEYESNGSDWLLELDAHGRLTHVTTRFADVARRPRGDLIGQPLLSLIDPTQGGAAAVALARALNDAQPFRDLVVPVPLGRDLRWWALSGTPKQDGKGNFTGFRGVGRDVTEVRRSQERIAQLARFDPLTGLANRSLFRETLEDVVDRAIASGRPAALLFVDLDRFKAVNDGFGHAAGDYLLRQVAQRLQGLVKGGATIARLGGDEFAILLPDGSGDRPDRLAARIVKDLARPFPLGDTGRAGAVVGASVGWARVPDDARTPESLLRCADLALYQVKGQGRGAACQYSAEMAEAAAHRRRLEGDLAAALDQDQLALMFQPVVDAADERITGFEALLRWHHPELGTIPPLDFIPIAEDTGLIVPIGHWVIDRALAWAARWPQHVRVAVNLSAVQMEDVDLPVHIAAALARHRVTADRLELEITESLFLAEKPVVQQLLAELTALGLNFALDDFGTGYSALGTLQNASFSRIKIDRSFVKRATALGDDASAIIQAIVRLAASLDMATTAEGTETRAAFELCRDLGCTQVQGFLFGRPMPPEQATALVADLAPA</sequence>
<dbReference type="AlphaFoldDB" id="A0A255YR24"/>
<dbReference type="SUPFAM" id="SSF141868">
    <property type="entry name" value="EAL domain-like"/>
    <property type="match status" value="1"/>
</dbReference>
<feature type="domain" description="GGDEF" evidence="4">
    <location>
        <begin position="385"/>
        <end position="520"/>
    </location>
</feature>
<dbReference type="Proteomes" id="UP000216991">
    <property type="component" value="Unassembled WGS sequence"/>
</dbReference>
<dbReference type="CDD" id="cd00130">
    <property type="entry name" value="PAS"/>
    <property type="match status" value="1"/>
</dbReference>
<evidence type="ECO:0000259" key="3">
    <source>
        <dbReference type="PROSITE" id="PS50883"/>
    </source>
</evidence>
<dbReference type="Gene3D" id="3.30.70.270">
    <property type="match status" value="1"/>
</dbReference>
<dbReference type="NCBIfam" id="TIGR00254">
    <property type="entry name" value="GGDEF"/>
    <property type="match status" value="1"/>
</dbReference>
<gene>
    <name evidence="5" type="ORF">CHU93_05715</name>
</gene>
<feature type="transmembrane region" description="Helical" evidence="1">
    <location>
        <begin position="163"/>
        <end position="182"/>
    </location>
</feature>
<dbReference type="SUPFAM" id="SSF55073">
    <property type="entry name" value="Nucleotide cyclase"/>
    <property type="match status" value="1"/>
</dbReference>
<dbReference type="Pfam" id="PF00990">
    <property type="entry name" value="GGDEF"/>
    <property type="match status" value="1"/>
</dbReference>
<keyword evidence="1" id="KW-0472">Membrane</keyword>
<dbReference type="EMBL" id="NOXT01000095">
    <property type="protein sequence ID" value="OYQ31075.1"/>
    <property type="molecule type" value="Genomic_DNA"/>
</dbReference>
<dbReference type="PROSITE" id="PS50883">
    <property type="entry name" value="EAL"/>
    <property type="match status" value="1"/>
</dbReference>
<dbReference type="Gene3D" id="3.20.20.450">
    <property type="entry name" value="EAL domain"/>
    <property type="match status" value="1"/>
</dbReference>
<dbReference type="RefSeq" id="WP_094473162.1">
    <property type="nucleotide sequence ID" value="NZ_NOXT01000095.1"/>
</dbReference>